<proteinExistence type="inferred from homology"/>
<keyword evidence="3" id="KW-0815">Transposition</keyword>
<comment type="similarity">
    <text evidence="2">Belongs to the transposase mutator family.</text>
</comment>
<feature type="non-terminal residue" evidence="6">
    <location>
        <position position="74"/>
    </location>
</feature>
<keyword evidence="7" id="KW-1185">Reference proteome</keyword>
<reference evidence="7" key="1">
    <citation type="submission" date="2016-10" db="EMBL/GenBank/DDBJ databases">
        <authorList>
            <person name="Varghese N."/>
            <person name="Submissions S."/>
        </authorList>
    </citation>
    <scope>NUCLEOTIDE SEQUENCE [LARGE SCALE GENOMIC DNA]</scope>
    <source>
        <strain evidence="7">DSM 22619</strain>
    </source>
</reference>
<keyword evidence="4" id="KW-0238">DNA-binding</keyword>
<evidence type="ECO:0000256" key="4">
    <source>
        <dbReference type="ARBA" id="ARBA00023125"/>
    </source>
</evidence>
<evidence type="ECO:0000313" key="6">
    <source>
        <dbReference type="EMBL" id="SDC47411.1"/>
    </source>
</evidence>
<organism evidence="6 7">
    <name type="scientific">Parafannyhessea umbonata</name>
    <dbReference type="NCBI Taxonomy" id="604330"/>
    <lineage>
        <taxon>Bacteria</taxon>
        <taxon>Bacillati</taxon>
        <taxon>Actinomycetota</taxon>
        <taxon>Coriobacteriia</taxon>
        <taxon>Coriobacteriales</taxon>
        <taxon>Atopobiaceae</taxon>
        <taxon>Parafannyhessea</taxon>
    </lineage>
</organism>
<evidence type="ECO:0000256" key="5">
    <source>
        <dbReference type="ARBA" id="ARBA00023172"/>
    </source>
</evidence>
<protein>
    <submittedName>
        <fullName evidence="6">Transposase, Mutator family</fullName>
    </submittedName>
</protein>
<dbReference type="EMBL" id="FMZL01000017">
    <property type="protein sequence ID" value="SDC47411.1"/>
    <property type="molecule type" value="Genomic_DNA"/>
</dbReference>
<evidence type="ECO:0000256" key="2">
    <source>
        <dbReference type="ARBA" id="ARBA00010961"/>
    </source>
</evidence>
<dbReference type="GO" id="GO:0006313">
    <property type="term" value="P:DNA transposition"/>
    <property type="evidence" value="ECO:0007669"/>
    <property type="project" value="InterPro"/>
</dbReference>
<accession>A0A1G6LW13</accession>
<name>A0A1G6LW13_9ACTN</name>
<dbReference type="Proteomes" id="UP000198528">
    <property type="component" value="Unassembled WGS sequence"/>
</dbReference>
<comment type="function">
    <text evidence="1">Required for the transposition of the insertion element.</text>
</comment>
<dbReference type="InterPro" id="IPR001207">
    <property type="entry name" value="Transposase_mutator"/>
</dbReference>
<dbReference type="GO" id="GO:0003677">
    <property type="term" value="F:DNA binding"/>
    <property type="evidence" value="ECO:0007669"/>
    <property type="project" value="UniProtKB-KW"/>
</dbReference>
<gene>
    <name evidence="6" type="ORF">SAMN04487824_1171</name>
</gene>
<dbReference type="Pfam" id="PF00872">
    <property type="entry name" value="Transposase_mut"/>
    <property type="match status" value="1"/>
</dbReference>
<evidence type="ECO:0000313" key="7">
    <source>
        <dbReference type="Proteomes" id="UP000198528"/>
    </source>
</evidence>
<evidence type="ECO:0000256" key="3">
    <source>
        <dbReference type="ARBA" id="ARBA00022578"/>
    </source>
</evidence>
<dbReference type="AlphaFoldDB" id="A0A1G6LW13"/>
<keyword evidence="5" id="KW-0233">DNA recombination</keyword>
<dbReference type="GO" id="GO:0004803">
    <property type="term" value="F:transposase activity"/>
    <property type="evidence" value="ECO:0007669"/>
    <property type="project" value="InterPro"/>
</dbReference>
<dbReference type="RefSeq" id="WP_176763138.1">
    <property type="nucleotide sequence ID" value="NZ_FMZL01000017.1"/>
</dbReference>
<sequence length="74" mass="8454">MPHEIVSFDEPKLQEYLGELVRKTVEDALNALLDAEADQIANAGRYERTDERQAYRSGHYRRGLTTTCGEVELN</sequence>
<evidence type="ECO:0000256" key="1">
    <source>
        <dbReference type="ARBA" id="ARBA00002190"/>
    </source>
</evidence>